<accession>A0A6G1JNP6</accession>
<evidence type="ECO:0000313" key="2">
    <source>
        <dbReference type="EMBL" id="KAF2691745.1"/>
    </source>
</evidence>
<evidence type="ECO:0000313" key="3">
    <source>
        <dbReference type="Proteomes" id="UP000799291"/>
    </source>
</evidence>
<feature type="compositionally biased region" description="Low complexity" evidence="1">
    <location>
        <begin position="15"/>
        <end position="24"/>
    </location>
</feature>
<sequence length="222" mass="24188">MGNRRRDARNSPSRAAATGAGSSTFHSVRTALSQRLTGQAPPAEYSPCSPCSPCSISRLLSCHGAHDSLAAPWRRRGRQNKLLRPAITWRCLSMSVPPPTPQATLLVARRGVGTTLGRRSLAPRKERACRFPGTYTDREPADLTCGRTQAWEAKQSRQAHGNAHCITNLVRGTMAAGARTSAQSVPLPGCNPENEAMLHREPTARRDRGSWHTGVVPEQLRR</sequence>
<evidence type="ECO:0000256" key="1">
    <source>
        <dbReference type="SAM" id="MobiDB-lite"/>
    </source>
</evidence>
<organism evidence="2 3">
    <name type="scientific">Lentithecium fluviatile CBS 122367</name>
    <dbReference type="NCBI Taxonomy" id="1168545"/>
    <lineage>
        <taxon>Eukaryota</taxon>
        <taxon>Fungi</taxon>
        <taxon>Dikarya</taxon>
        <taxon>Ascomycota</taxon>
        <taxon>Pezizomycotina</taxon>
        <taxon>Dothideomycetes</taxon>
        <taxon>Pleosporomycetidae</taxon>
        <taxon>Pleosporales</taxon>
        <taxon>Massarineae</taxon>
        <taxon>Lentitheciaceae</taxon>
        <taxon>Lentithecium</taxon>
    </lineage>
</organism>
<proteinExistence type="predicted"/>
<name>A0A6G1JNP6_9PLEO</name>
<dbReference type="EMBL" id="MU005569">
    <property type="protein sequence ID" value="KAF2691745.1"/>
    <property type="molecule type" value="Genomic_DNA"/>
</dbReference>
<gene>
    <name evidence="2" type="ORF">K458DRAFT_5069</name>
</gene>
<feature type="region of interest" description="Disordered" evidence="1">
    <location>
        <begin position="1"/>
        <end position="26"/>
    </location>
</feature>
<reference evidence="2" key="1">
    <citation type="journal article" date="2020" name="Stud. Mycol.">
        <title>101 Dothideomycetes genomes: a test case for predicting lifestyles and emergence of pathogens.</title>
        <authorList>
            <person name="Haridas S."/>
            <person name="Albert R."/>
            <person name="Binder M."/>
            <person name="Bloem J."/>
            <person name="Labutti K."/>
            <person name="Salamov A."/>
            <person name="Andreopoulos B."/>
            <person name="Baker S."/>
            <person name="Barry K."/>
            <person name="Bills G."/>
            <person name="Bluhm B."/>
            <person name="Cannon C."/>
            <person name="Castanera R."/>
            <person name="Culley D."/>
            <person name="Daum C."/>
            <person name="Ezra D."/>
            <person name="Gonzalez J."/>
            <person name="Henrissat B."/>
            <person name="Kuo A."/>
            <person name="Liang C."/>
            <person name="Lipzen A."/>
            <person name="Lutzoni F."/>
            <person name="Magnuson J."/>
            <person name="Mondo S."/>
            <person name="Nolan M."/>
            <person name="Ohm R."/>
            <person name="Pangilinan J."/>
            <person name="Park H.-J."/>
            <person name="Ramirez L."/>
            <person name="Alfaro M."/>
            <person name="Sun H."/>
            <person name="Tritt A."/>
            <person name="Yoshinaga Y."/>
            <person name="Zwiers L.-H."/>
            <person name="Turgeon B."/>
            <person name="Goodwin S."/>
            <person name="Spatafora J."/>
            <person name="Crous P."/>
            <person name="Grigoriev I."/>
        </authorList>
    </citation>
    <scope>NUCLEOTIDE SEQUENCE</scope>
    <source>
        <strain evidence="2">CBS 122367</strain>
    </source>
</reference>
<dbReference type="AlphaFoldDB" id="A0A6G1JNP6"/>
<protein>
    <submittedName>
        <fullName evidence="2">Uncharacterized protein</fullName>
    </submittedName>
</protein>
<keyword evidence="3" id="KW-1185">Reference proteome</keyword>
<dbReference type="Proteomes" id="UP000799291">
    <property type="component" value="Unassembled WGS sequence"/>
</dbReference>
<feature type="region of interest" description="Disordered" evidence="1">
    <location>
        <begin position="203"/>
        <end position="222"/>
    </location>
</feature>